<protein>
    <submittedName>
        <fullName evidence="2">Uncharacterized protein</fullName>
    </submittedName>
</protein>
<gene>
    <name evidence="2" type="ORF">A3G14_02900</name>
</gene>
<evidence type="ECO:0000313" key="3">
    <source>
        <dbReference type="Proteomes" id="UP000177300"/>
    </source>
</evidence>
<sequence>MNSLRLFKADNSTGDHLYQPDKPHPYGGETWDEARVRQELSNRGISAYNSVSSVNVGADFSGGRITSVNVSGDAGSVSLTGGELKDMFNLRAPANIQIVGPLFNTEQK</sequence>
<proteinExistence type="predicted"/>
<reference evidence="2 3" key="1">
    <citation type="journal article" date="2016" name="Nat. Commun.">
        <title>Thousands of microbial genomes shed light on interconnected biogeochemical processes in an aquifer system.</title>
        <authorList>
            <person name="Anantharaman K."/>
            <person name="Brown C.T."/>
            <person name="Hug L.A."/>
            <person name="Sharon I."/>
            <person name="Castelle C.J."/>
            <person name="Probst A.J."/>
            <person name="Thomas B.C."/>
            <person name="Singh A."/>
            <person name="Wilkins M.J."/>
            <person name="Karaoz U."/>
            <person name="Brodie E.L."/>
            <person name="Williams K.H."/>
            <person name="Hubbard S.S."/>
            <person name="Banfield J.F."/>
        </authorList>
    </citation>
    <scope>NUCLEOTIDE SEQUENCE [LARGE SCALE GENOMIC DNA]</scope>
</reference>
<evidence type="ECO:0000256" key="1">
    <source>
        <dbReference type="SAM" id="MobiDB-lite"/>
    </source>
</evidence>
<dbReference type="Proteomes" id="UP000177300">
    <property type="component" value="Unassembled WGS sequence"/>
</dbReference>
<dbReference type="EMBL" id="MFBY01000033">
    <property type="protein sequence ID" value="OGE13393.1"/>
    <property type="molecule type" value="Genomic_DNA"/>
</dbReference>
<feature type="region of interest" description="Disordered" evidence="1">
    <location>
        <begin position="1"/>
        <end position="27"/>
    </location>
</feature>
<name>A0A1F5IAG4_9BACT</name>
<dbReference type="AlphaFoldDB" id="A0A1F5IAG4"/>
<comment type="caution">
    <text evidence="2">The sequence shown here is derived from an EMBL/GenBank/DDBJ whole genome shotgun (WGS) entry which is preliminary data.</text>
</comment>
<accession>A0A1F5IAG4</accession>
<organism evidence="2 3">
    <name type="scientific">Candidatus Curtissbacteria bacterium RIFCSPLOWO2_12_FULL_38_9</name>
    <dbReference type="NCBI Taxonomy" id="1797735"/>
    <lineage>
        <taxon>Bacteria</taxon>
        <taxon>Candidatus Curtissiibacteriota</taxon>
    </lineage>
</organism>
<evidence type="ECO:0000313" key="2">
    <source>
        <dbReference type="EMBL" id="OGE13393.1"/>
    </source>
</evidence>